<protein>
    <submittedName>
        <fullName evidence="1">Uncharacterized protein</fullName>
    </submittedName>
</protein>
<dbReference type="STRING" id="262316.MAP_2754"/>
<dbReference type="KEGG" id="mpa:MAP_2754"/>
<dbReference type="EMBL" id="AE016958">
    <property type="protein sequence ID" value="AAS05071.1"/>
    <property type="molecule type" value="Genomic_DNA"/>
</dbReference>
<dbReference type="HOGENOM" id="CLU_2509085_0_0_11"/>
<keyword evidence="2" id="KW-1185">Reference proteome</keyword>
<sequence>MGKSLEDRLAAIGDAAEAGEADQTDRPIPAHVKVTRGNPRSKVLQVRLNPEELAALEAIAERRDLPVSTVAREQLLPLVAEELNR</sequence>
<dbReference type="Proteomes" id="UP000000580">
    <property type="component" value="Chromosome"/>
</dbReference>
<evidence type="ECO:0000313" key="1">
    <source>
        <dbReference type="EMBL" id="AAS05071.1"/>
    </source>
</evidence>
<reference evidence="1 2" key="1">
    <citation type="journal article" date="2005" name="Proc. Natl. Acad. Sci. U.S.A.">
        <title>The complete genome sequence of Mycobacterium avium subspecies paratuberculosis.</title>
        <authorList>
            <person name="Li L."/>
            <person name="Bannantine J.P."/>
            <person name="Zhang Q."/>
            <person name="Amonsin A."/>
            <person name="May B.J."/>
            <person name="Alt D."/>
            <person name="Banerji N."/>
            <person name="Kanjilal S."/>
            <person name="Kapur V."/>
        </authorList>
    </citation>
    <scope>NUCLEOTIDE SEQUENCE [LARGE SCALE GENOMIC DNA]</scope>
    <source>
        <strain evidence="2">ATCC BAA-968 / K-10</strain>
    </source>
</reference>
<name>Q73WA6_MYCPA</name>
<dbReference type="RefSeq" id="WP_003875312.1">
    <property type="nucleotide sequence ID" value="NC_002944.2"/>
</dbReference>
<gene>
    <name evidence="1" type="ordered locus">MAP_2754</name>
</gene>
<organism evidence="1 2">
    <name type="scientific">Mycolicibacterium paratuberculosis (strain ATCC BAA-968 / K-10)</name>
    <name type="common">Mycobacterium paratuberculosis</name>
    <dbReference type="NCBI Taxonomy" id="262316"/>
    <lineage>
        <taxon>Bacteria</taxon>
        <taxon>Bacillati</taxon>
        <taxon>Actinomycetota</taxon>
        <taxon>Actinomycetes</taxon>
        <taxon>Mycobacteriales</taxon>
        <taxon>Mycobacteriaceae</taxon>
        <taxon>Mycobacterium</taxon>
        <taxon>Mycobacterium avium complex (MAC)</taxon>
    </lineage>
</organism>
<proteinExistence type="predicted"/>
<dbReference type="eggNOG" id="ENOG5031Y1E">
    <property type="taxonomic scope" value="Bacteria"/>
</dbReference>
<evidence type="ECO:0000313" key="2">
    <source>
        <dbReference type="Proteomes" id="UP000000580"/>
    </source>
</evidence>
<dbReference type="AlphaFoldDB" id="Q73WA6"/>
<accession>Q73WA6</accession>